<keyword evidence="1" id="KW-0472">Membrane</keyword>
<dbReference type="WBParaSite" id="PgR008_g091_t03">
    <property type="protein sequence ID" value="PgR008_g091_t03"/>
    <property type="gene ID" value="PgR008_g091"/>
</dbReference>
<accession>A0A915AJE0</accession>
<evidence type="ECO:0000313" key="3">
    <source>
        <dbReference type="WBParaSite" id="PgR008_g091_t03"/>
    </source>
</evidence>
<evidence type="ECO:0000256" key="1">
    <source>
        <dbReference type="SAM" id="Phobius"/>
    </source>
</evidence>
<dbReference type="Proteomes" id="UP000887569">
    <property type="component" value="Unplaced"/>
</dbReference>
<protein>
    <submittedName>
        <fullName evidence="3">Uncharacterized protein</fullName>
    </submittedName>
</protein>
<dbReference type="AlphaFoldDB" id="A0A915AJE0"/>
<keyword evidence="1" id="KW-1133">Transmembrane helix</keyword>
<reference evidence="3" key="1">
    <citation type="submission" date="2022-11" db="UniProtKB">
        <authorList>
            <consortium name="WormBaseParasite"/>
        </authorList>
    </citation>
    <scope>IDENTIFICATION</scope>
</reference>
<keyword evidence="1" id="KW-0812">Transmembrane</keyword>
<feature type="transmembrane region" description="Helical" evidence="1">
    <location>
        <begin position="7"/>
        <end position="27"/>
    </location>
</feature>
<sequence>MYFIIKIIQWILYIALFIFVCITLYILRYRKIRERQQTNAMEVPSATIVRSNGWRRTTSNEKFFDATTIYQRGFRMMESSVTVKVVMTCCSLRLNCDSLCYAGG</sequence>
<evidence type="ECO:0000313" key="2">
    <source>
        <dbReference type="Proteomes" id="UP000887569"/>
    </source>
</evidence>
<keyword evidence="2" id="KW-1185">Reference proteome</keyword>
<name>A0A915AJE0_PARUN</name>
<proteinExistence type="predicted"/>
<organism evidence="2 3">
    <name type="scientific">Parascaris univalens</name>
    <name type="common">Nematode worm</name>
    <dbReference type="NCBI Taxonomy" id="6257"/>
    <lineage>
        <taxon>Eukaryota</taxon>
        <taxon>Metazoa</taxon>
        <taxon>Ecdysozoa</taxon>
        <taxon>Nematoda</taxon>
        <taxon>Chromadorea</taxon>
        <taxon>Rhabditida</taxon>
        <taxon>Spirurina</taxon>
        <taxon>Ascaridomorpha</taxon>
        <taxon>Ascaridoidea</taxon>
        <taxon>Ascarididae</taxon>
        <taxon>Parascaris</taxon>
    </lineage>
</organism>